<feature type="domain" description="Protein kinase" evidence="2">
    <location>
        <begin position="330"/>
        <end position="623"/>
    </location>
</feature>
<dbReference type="EMBL" id="KV749887">
    <property type="protein sequence ID" value="OCL07353.1"/>
    <property type="molecule type" value="Genomic_DNA"/>
</dbReference>
<evidence type="ECO:0000259" key="2">
    <source>
        <dbReference type="PROSITE" id="PS50011"/>
    </source>
</evidence>
<dbReference type="GO" id="GO:0005524">
    <property type="term" value="F:ATP binding"/>
    <property type="evidence" value="ECO:0007669"/>
    <property type="project" value="InterPro"/>
</dbReference>
<feature type="compositionally biased region" description="Basic and acidic residues" evidence="1">
    <location>
        <begin position="1"/>
        <end position="17"/>
    </location>
</feature>
<feature type="compositionally biased region" description="Basic and acidic residues" evidence="1">
    <location>
        <begin position="40"/>
        <end position="79"/>
    </location>
</feature>
<dbReference type="InterPro" id="IPR011009">
    <property type="entry name" value="Kinase-like_dom_sf"/>
</dbReference>
<dbReference type="CDD" id="cd00180">
    <property type="entry name" value="PKc"/>
    <property type="match status" value="1"/>
</dbReference>
<dbReference type="SUPFAM" id="SSF56112">
    <property type="entry name" value="Protein kinase-like (PK-like)"/>
    <property type="match status" value="1"/>
</dbReference>
<dbReference type="Proteomes" id="UP000250140">
    <property type="component" value="Unassembled WGS sequence"/>
</dbReference>
<dbReference type="AlphaFoldDB" id="A0A8E2JS16"/>
<dbReference type="Gene3D" id="3.30.200.20">
    <property type="entry name" value="Phosphorylase Kinase, domain 1"/>
    <property type="match status" value="1"/>
</dbReference>
<dbReference type="GO" id="GO:0005737">
    <property type="term" value="C:cytoplasm"/>
    <property type="evidence" value="ECO:0007669"/>
    <property type="project" value="TreeGrafter"/>
</dbReference>
<dbReference type="OrthoDB" id="4062651at2759"/>
<protein>
    <submittedName>
        <fullName evidence="3">Kinase-like protein</fullName>
    </submittedName>
</protein>
<keyword evidence="4" id="KW-1185">Reference proteome</keyword>
<keyword evidence="3" id="KW-0808">Transferase</keyword>
<dbReference type="InterPro" id="IPR000719">
    <property type="entry name" value="Prot_kinase_dom"/>
</dbReference>
<dbReference type="PANTHER" id="PTHR24361:SF613">
    <property type="entry name" value="NUCLEAR RECEPTOR-BINDING PROTEIN-RELATED"/>
    <property type="match status" value="1"/>
</dbReference>
<evidence type="ECO:0000313" key="3">
    <source>
        <dbReference type="EMBL" id="OCL07353.1"/>
    </source>
</evidence>
<keyword evidence="3" id="KW-0418">Kinase</keyword>
<dbReference type="InterPro" id="IPR053235">
    <property type="entry name" value="Ser_Thr_kinase"/>
</dbReference>
<dbReference type="SMART" id="SM00220">
    <property type="entry name" value="S_TKc"/>
    <property type="match status" value="1"/>
</dbReference>
<gene>
    <name evidence="3" type="ORF">AOQ84DRAFT_60415</name>
</gene>
<dbReference type="Gene3D" id="1.10.510.10">
    <property type="entry name" value="Transferase(Phosphotransferase) domain 1"/>
    <property type="match status" value="1"/>
</dbReference>
<accession>A0A8E2JS16</accession>
<sequence>MRMETREPPLRSDERPLRRSGRISKIRIAERAVGKLTAKPTEDSSERWSLQERTPSEEETHDAVRRSTRSRSKDLKDENNVISTKSSLPYSQARRRSKRTRSPYLTLSPPPRPRPISIDISPTAPPITQANRKLYSIAIDETRAYREKAPSPTPSYKIMDQLNPSSRDKAADIPHKSLEAAVGSREQETDPLSPRHVNPTGWMLYDSSALPLVSPYLSSSYLLSEGLSSNYQPPDYQWRPFIPDNAGVGWPDLQADTLLPTLFVSTADYSRYPLPATTPTLSHGLIKYELNPSSRDKATDILYKSLEDIVRECGWQWDHCVFVDAREAPLTLVRSLGHGSLGVVEEVSIASQNKSTFVRKRVQIPYSNREQILRIIKREAAVMAKLIHPHITKIIGSYEDKSAYRIFYSLLSYPVGDSDLKTFLEILGEQQADQDESSYGTPVVERREWLWTWFGCLAGALDYMHDSGVRHQDVKPSNIVHRGRNIYFTDFSSADEFRVGHTTSTESPACTSDMYSAPEVFEFGERHGLGTDIFSLGCVFLEMLTVLCQTTVASFQEFCCTDVTKPNNRSRVLLYRNSLGQVREWFSHHEAHQEIYKTIECMLEQKREDRPRAQVVLRSMLELTYPKRVEIICPCHTTEGHFGPG</sequence>
<proteinExistence type="predicted"/>
<evidence type="ECO:0000256" key="1">
    <source>
        <dbReference type="SAM" id="MobiDB-lite"/>
    </source>
</evidence>
<feature type="compositionally biased region" description="Polar residues" evidence="1">
    <location>
        <begin position="80"/>
        <end position="90"/>
    </location>
</feature>
<organism evidence="3 4">
    <name type="scientific">Glonium stellatum</name>
    <dbReference type="NCBI Taxonomy" id="574774"/>
    <lineage>
        <taxon>Eukaryota</taxon>
        <taxon>Fungi</taxon>
        <taxon>Dikarya</taxon>
        <taxon>Ascomycota</taxon>
        <taxon>Pezizomycotina</taxon>
        <taxon>Dothideomycetes</taxon>
        <taxon>Pleosporomycetidae</taxon>
        <taxon>Gloniales</taxon>
        <taxon>Gloniaceae</taxon>
        <taxon>Glonium</taxon>
    </lineage>
</organism>
<dbReference type="Pfam" id="PF00069">
    <property type="entry name" value="Pkinase"/>
    <property type="match status" value="1"/>
</dbReference>
<feature type="region of interest" description="Disordered" evidence="1">
    <location>
        <begin position="1"/>
        <end position="125"/>
    </location>
</feature>
<dbReference type="PROSITE" id="PS50011">
    <property type="entry name" value="PROTEIN_KINASE_DOM"/>
    <property type="match status" value="1"/>
</dbReference>
<evidence type="ECO:0000313" key="4">
    <source>
        <dbReference type="Proteomes" id="UP000250140"/>
    </source>
</evidence>
<reference evidence="3 4" key="1">
    <citation type="journal article" date="2016" name="Nat. Commun.">
        <title>Ectomycorrhizal ecology is imprinted in the genome of the dominant symbiotic fungus Cenococcum geophilum.</title>
        <authorList>
            <consortium name="DOE Joint Genome Institute"/>
            <person name="Peter M."/>
            <person name="Kohler A."/>
            <person name="Ohm R.A."/>
            <person name="Kuo A."/>
            <person name="Krutzmann J."/>
            <person name="Morin E."/>
            <person name="Arend M."/>
            <person name="Barry K.W."/>
            <person name="Binder M."/>
            <person name="Choi C."/>
            <person name="Clum A."/>
            <person name="Copeland A."/>
            <person name="Grisel N."/>
            <person name="Haridas S."/>
            <person name="Kipfer T."/>
            <person name="LaButti K."/>
            <person name="Lindquist E."/>
            <person name="Lipzen A."/>
            <person name="Maire R."/>
            <person name="Meier B."/>
            <person name="Mihaltcheva S."/>
            <person name="Molinier V."/>
            <person name="Murat C."/>
            <person name="Poggeler S."/>
            <person name="Quandt C.A."/>
            <person name="Sperisen C."/>
            <person name="Tritt A."/>
            <person name="Tisserant E."/>
            <person name="Crous P.W."/>
            <person name="Henrissat B."/>
            <person name="Nehls U."/>
            <person name="Egli S."/>
            <person name="Spatafora J.W."/>
            <person name="Grigoriev I.V."/>
            <person name="Martin F.M."/>
        </authorList>
    </citation>
    <scope>NUCLEOTIDE SEQUENCE [LARGE SCALE GENOMIC DNA]</scope>
    <source>
        <strain evidence="3 4">CBS 207.34</strain>
    </source>
</reference>
<name>A0A8E2JS16_9PEZI</name>
<dbReference type="GO" id="GO:0004674">
    <property type="term" value="F:protein serine/threonine kinase activity"/>
    <property type="evidence" value="ECO:0007669"/>
    <property type="project" value="TreeGrafter"/>
</dbReference>
<dbReference type="PANTHER" id="PTHR24361">
    <property type="entry name" value="MITOGEN-ACTIVATED KINASE KINASE KINASE"/>
    <property type="match status" value="1"/>
</dbReference>